<evidence type="ECO:0000256" key="4">
    <source>
        <dbReference type="ARBA" id="ARBA00022840"/>
    </source>
</evidence>
<dbReference type="PANTHER" id="PTHR47961:SF4">
    <property type="entry name" value="ACTIVATING SIGNAL COINTEGRATOR 1 COMPLEX SUBUNIT 3"/>
    <property type="match status" value="1"/>
</dbReference>
<dbReference type="InterPro" id="IPR001650">
    <property type="entry name" value="Helicase_C-like"/>
</dbReference>
<dbReference type="Gene3D" id="1.10.10.10">
    <property type="entry name" value="Winged helix-like DNA-binding domain superfamily/Winged helix DNA-binding domain"/>
    <property type="match status" value="1"/>
</dbReference>
<dbReference type="GO" id="GO:0005634">
    <property type="term" value="C:nucleus"/>
    <property type="evidence" value="ECO:0007669"/>
    <property type="project" value="TreeGrafter"/>
</dbReference>
<dbReference type="InterPro" id="IPR036388">
    <property type="entry name" value="WH-like_DNA-bd_sf"/>
</dbReference>
<dbReference type="OrthoDB" id="5575at2759"/>
<dbReference type="GO" id="GO:0004386">
    <property type="term" value="F:helicase activity"/>
    <property type="evidence" value="ECO:0007669"/>
    <property type="project" value="UniProtKB-KW"/>
</dbReference>
<evidence type="ECO:0000256" key="2">
    <source>
        <dbReference type="ARBA" id="ARBA00022801"/>
    </source>
</evidence>
<evidence type="ECO:0000313" key="7">
    <source>
        <dbReference type="Proteomes" id="UP000593567"/>
    </source>
</evidence>
<keyword evidence="4" id="KW-0067">ATP-binding</keyword>
<dbReference type="Proteomes" id="UP000593567">
    <property type="component" value="Unassembled WGS sequence"/>
</dbReference>
<feature type="domain" description="Helicase C-terminal" evidence="5">
    <location>
        <begin position="133"/>
        <end position="336"/>
    </location>
</feature>
<evidence type="ECO:0000256" key="3">
    <source>
        <dbReference type="ARBA" id="ARBA00022806"/>
    </source>
</evidence>
<dbReference type="InterPro" id="IPR050474">
    <property type="entry name" value="Hel308_SKI2-like"/>
</dbReference>
<dbReference type="InterPro" id="IPR027417">
    <property type="entry name" value="P-loop_NTPase"/>
</dbReference>
<dbReference type="GO" id="GO:0016787">
    <property type="term" value="F:hydrolase activity"/>
    <property type="evidence" value="ECO:0007669"/>
    <property type="project" value="UniProtKB-KW"/>
</dbReference>
<dbReference type="FunFam" id="3.40.50.300:FF:000231">
    <property type="entry name" value="Activating signal cointegrator 1 complex subunit 3"/>
    <property type="match status" value="1"/>
</dbReference>
<evidence type="ECO:0000256" key="1">
    <source>
        <dbReference type="ARBA" id="ARBA00022741"/>
    </source>
</evidence>
<dbReference type="SMART" id="SM00490">
    <property type="entry name" value="HELICc"/>
    <property type="match status" value="1"/>
</dbReference>
<organism evidence="6 7">
    <name type="scientific">Bugula neritina</name>
    <name type="common">Brown bryozoan</name>
    <name type="synonym">Sertularia neritina</name>
    <dbReference type="NCBI Taxonomy" id="10212"/>
    <lineage>
        <taxon>Eukaryota</taxon>
        <taxon>Metazoa</taxon>
        <taxon>Spiralia</taxon>
        <taxon>Lophotrochozoa</taxon>
        <taxon>Bryozoa</taxon>
        <taxon>Gymnolaemata</taxon>
        <taxon>Cheilostomatida</taxon>
        <taxon>Flustrina</taxon>
        <taxon>Buguloidea</taxon>
        <taxon>Bugulidae</taxon>
        <taxon>Bugula</taxon>
    </lineage>
</organism>
<protein>
    <submittedName>
        <fullName evidence="6">ASCC3</fullName>
    </submittedName>
</protein>
<dbReference type="Pfam" id="PF23445">
    <property type="entry name" value="WHD_SNRNP200"/>
    <property type="match status" value="1"/>
</dbReference>
<accession>A0A7J7KG90</accession>
<name>A0A7J7KG90_BUGNE</name>
<dbReference type="InterPro" id="IPR057842">
    <property type="entry name" value="WH_MER3"/>
</dbReference>
<dbReference type="SUPFAM" id="SSF52540">
    <property type="entry name" value="P-loop containing nucleoside triphosphate hydrolases"/>
    <property type="match status" value="1"/>
</dbReference>
<evidence type="ECO:0000313" key="6">
    <source>
        <dbReference type="EMBL" id="KAF6036668.1"/>
    </source>
</evidence>
<comment type="caution">
    <text evidence="6">The sequence shown here is derived from an EMBL/GenBank/DDBJ whole genome shotgun (WGS) entry which is preliminary data.</text>
</comment>
<gene>
    <name evidence="6" type="ORF">EB796_005013</name>
</gene>
<dbReference type="Gene3D" id="3.40.50.300">
    <property type="entry name" value="P-loop containing nucleotide triphosphate hydrolases"/>
    <property type="match status" value="2"/>
</dbReference>
<keyword evidence="7" id="KW-1185">Reference proteome</keyword>
<dbReference type="FunFam" id="1.10.10.10:FF:000012">
    <property type="entry name" value="U5 small nuclear ribonucleoprotein helicase"/>
    <property type="match status" value="1"/>
</dbReference>
<dbReference type="CDD" id="cd18795">
    <property type="entry name" value="SF2_C_Ski2"/>
    <property type="match status" value="1"/>
</dbReference>
<dbReference type="EMBL" id="VXIV02000690">
    <property type="protein sequence ID" value="KAF6036668.1"/>
    <property type="molecule type" value="Genomic_DNA"/>
</dbReference>
<dbReference type="PROSITE" id="PS51194">
    <property type="entry name" value="HELICASE_CTER"/>
    <property type="match status" value="1"/>
</dbReference>
<dbReference type="Pfam" id="PF00271">
    <property type="entry name" value="Helicase_C"/>
    <property type="match status" value="1"/>
</dbReference>
<keyword evidence="2" id="KW-0378">Hydrolase</keyword>
<evidence type="ECO:0000259" key="5">
    <source>
        <dbReference type="PROSITE" id="PS51194"/>
    </source>
</evidence>
<dbReference type="PANTHER" id="PTHR47961">
    <property type="entry name" value="DNA POLYMERASE THETA, PUTATIVE (AFU_ORTHOLOGUE AFUA_1G05260)-RELATED"/>
    <property type="match status" value="1"/>
</dbReference>
<keyword evidence="1" id="KW-0547">Nucleotide-binding</keyword>
<reference evidence="6" key="1">
    <citation type="submission" date="2020-06" db="EMBL/GenBank/DDBJ databases">
        <title>Draft genome of Bugula neritina, a colonial animal packing powerful symbionts and potential medicines.</title>
        <authorList>
            <person name="Rayko M."/>
        </authorList>
    </citation>
    <scope>NUCLEOTIDE SEQUENCE [LARGE SCALE GENOMIC DNA]</scope>
    <source>
        <strain evidence="6">Kwan_BN1</strain>
    </source>
</reference>
<keyword evidence="3" id="KW-0347">Helicase</keyword>
<sequence>MTLRADRGPVLEVVVSRTNFISANTGHKVRVVGLSTALANARDLADWLGIKEMGLFNFRPSVRPVPLEVHISGFPGKHYCPRMATMNKPAFRGCCNTVNTCRVPFNTYSVTVLSTCVEYCSTRVECCNTVNMSIKQHSPEKPVLIFVSSRRQTRLTALDLISLLAADDNPKQWLNMLDVEMENIIQGIRDTNLKFILAFGIGLHHAGLHERDRKVVEELFVNQKIQILVATSTLAWGVNFPAHLVVVKGTEYFDGKLKRYVDFPITDVLQMMGRAGRPQFDDNGVAVILVQDTKKHFYKKFLYEPFPVESSLLDVLADHMNAEIVAGTVTNKQEAMDYVTWTYFFRRLVQNPTLYSNNRIL</sequence>
<dbReference type="GO" id="GO:0005524">
    <property type="term" value="F:ATP binding"/>
    <property type="evidence" value="ECO:0007669"/>
    <property type="project" value="UniProtKB-KW"/>
</dbReference>
<dbReference type="AlphaFoldDB" id="A0A7J7KG90"/>
<proteinExistence type="predicted"/>